<feature type="domain" description="VTT" evidence="7">
    <location>
        <begin position="73"/>
        <end position="190"/>
    </location>
</feature>
<evidence type="ECO:0000313" key="8">
    <source>
        <dbReference type="EMBL" id="HJE25265.1"/>
    </source>
</evidence>
<reference evidence="8" key="1">
    <citation type="journal article" date="2021" name="PeerJ">
        <title>Extensive microbial diversity within the chicken gut microbiome revealed by metagenomics and culture.</title>
        <authorList>
            <person name="Gilroy R."/>
            <person name="Ravi A."/>
            <person name="Getino M."/>
            <person name="Pursley I."/>
            <person name="Horton D.L."/>
            <person name="Alikhan N.F."/>
            <person name="Baker D."/>
            <person name="Gharbi K."/>
            <person name="Hall N."/>
            <person name="Watson M."/>
            <person name="Adriaenssens E.M."/>
            <person name="Foster-Nyarko E."/>
            <person name="Jarju S."/>
            <person name="Secka A."/>
            <person name="Antonio M."/>
            <person name="Oren A."/>
            <person name="Chaudhuri R.R."/>
            <person name="La Ragione R."/>
            <person name="Hildebrand F."/>
            <person name="Pallen M.J."/>
        </authorList>
    </citation>
    <scope>NUCLEOTIDE SEQUENCE</scope>
    <source>
        <strain evidence="8">316</strain>
    </source>
</reference>
<evidence type="ECO:0000256" key="6">
    <source>
        <dbReference type="RuleBase" id="RU366058"/>
    </source>
</evidence>
<dbReference type="GO" id="GO:0005886">
    <property type="term" value="C:plasma membrane"/>
    <property type="evidence" value="ECO:0007669"/>
    <property type="project" value="UniProtKB-SubCell"/>
</dbReference>
<dbReference type="Proteomes" id="UP000742631">
    <property type="component" value="Unassembled WGS sequence"/>
</dbReference>
<comment type="subcellular location">
    <subcellularLocation>
        <location evidence="1 6">Cell membrane</location>
        <topology evidence="1 6">Multi-pass membrane protein</topology>
    </subcellularLocation>
</comment>
<name>A0A921JFR9_9HYPH</name>
<evidence type="ECO:0000256" key="2">
    <source>
        <dbReference type="ARBA" id="ARBA00022475"/>
    </source>
</evidence>
<protein>
    <recommendedName>
        <fullName evidence="6">TVP38/TMEM64 family membrane protein</fullName>
    </recommendedName>
</protein>
<sequence>MDPARRSAGLPARFSSLGTWAVTALAAALAVGVWFLLPIEEWLRAFSAWANGLGPYGLLAFGLLFFVATLLVVPGTPLTIAGAVAFGWAVMPVVLLAATLGSWLAFFAARYLFRDRVRALIERRPAFKATVEAVGDGGWRLLTLMRLSPFVPFNAQNYALGVTEVGTPAYLISTVIGMLPGTVVCVYLGAIGRRAGGDEPTHWITLGLGLVATVAVVELTRRRVRAKLEAGRAGAGA</sequence>
<reference evidence="8" key="2">
    <citation type="submission" date="2021-09" db="EMBL/GenBank/DDBJ databases">
        <authorList>
            <person name="Gilroy R."/>
        </authorList>
    </citation>
    <scope>NUCLEOTIDE SEQUENCE</scope>
    <source>
        <strain evidence="8">316</strain>
    </source>
</reference>
<evidence type="ECO:0000259" key="7">
    <source>
        <dbReference type="Pfam" id="PF09335"/>
    </source>
</evidence>
<evidence type="ECO:0000256" key="5">
    <source>
        <dbReference type="ARBA" id="ARBA00023136"/>
    </source>
</evidence>
<feature type="transmembrane region" description="Helical" evidence="6">
    <location>
        <begin position="20"/>
        <end position="37"/>
    </location>
</feature>
<feature type="transmembrane region" description="Helical" evidence="6">
    <location>
        <begin position="202"/>
        <end position="220"/>
    </location>
</feature>
<feature type="transmembrane region" description="Helical" evidence="6">
    <location>
        <begin position="85"/>
        <end position="113"/>
    </location>
</feature>
<comment type="similarity">
    <text evidence="6">Belongs to the TVP38/TMEM64 family.</text>
</comment>
<dbReference type="AlphaFoldDB" id="A0A921JFR9"/>
<accession>A0A921JFR9</accession>
<evidence type="ECO:0000313" key="9">
    <source>
        <dbReference type="Proteomes" id="UP000742631"/>
    </source>
</evidence>
<proteinExistence type="inferred from homology"/>
<gene>
    <name evidence="8" type="ORF">K8W01_16530</name>
</gene>
<keyword evidence="4 6" id="KW-1133">Transmembrane helix</keyword>
<keyword evidence="5 6" id="KW-0472">Membrane</keyword>
<feature type="transmembrane region" description="Helical" evidence="6">
    <location>
        <begin position="49"/>
        <end position="73"/>
    </location>
</feature>
<dbReference type="PANTHER" id="PTHR12677">
    <property type="entry name" value="GOLGI APPARATUS MEMBRANE PROTEIN TVP38-RELATED"/>
    <property type="match status" value="1"/>
</dbReference>
<dbReference type="InterPro" id="IPR032816">
    <property type="entry name" value="VTT_dom"/>
</dbReference>
<dbReference type="PANTHER" id="PTHR12677:SF59">
    <property type="entry name" value="GOLGI APPARATUS MEMBRANE PROTEIN TVP38-RELATED"/>
    <property type="match status" value="1"/>
</dbReference>
<keyword evidence="2 6" id="KW-1003">Cell membrane</keyword>
<keyword evidence="3 6" id="KW-0812">Transmembrane</keyword>
<comment type="caution">
    <text evidence="8">The sequence shown here is derived from an EMBL/GenBank/DDBJ whole genome shotgun (WGS) entry which is preliminary data.</text>
</comment>
<organism evidence="8 9">
    <name type="scientific">Methylorubrum populi</name>
    <dbReference type="NCBI Taxonomy" id="223967"/>
    <lineage>
        <taxon>Bacteria</taxon>
        <taxon>Pseudomonadati</taxon>
        <taxon>Pseudomonadota</taxon>
        <taxon>Alphaproteobacteria</taxon>
        <taxon>Hyphomicrobiales</taxon>
        <taxon>Methylobacteriaceae</taxon>
        <taxon>Methylorubrum</taxon>
    </lineage>
</organism>
<dbReference type="Pfam" id="PF09335">
    <property type="entry name" value="VTT_dom"/>
    <property type="match status" value="1"/>
</dbReference>
<evidence type="ECO:0000256" key="1">
    <source>
        <dbReference type="ARBA" id="ARBA00004651"/>
    </source>
</evidence>
<evidence type="ECO:0000256" key="3">
    <source>
        <dbReference type="ARBA" id="ARBA00022692"/>
    </source>
</evidence>
<feature type="transmembrane region" description="Helical" evidence="6">
    <location>
        <begin position="169"/>
        <end position="190"/>
    </location>
</feature>
<dbReference type="InterPro" id="IPR015414">
    <property type="entry name" value="TMEM64"/>
</dbReference>
<dbReference type="EMBL" id="DYYG01000048">
    <property type="protein sequence ID" value="HJE25265.1"/>
    <property type="molecule type" value="Genomic_DNA"/>
</dbReference>
<evidence type="ECO:0000256" key="4">
    <source>
        <dbReference type="ARBA" id="ARBA00022989"/>
    </source>
</evidence>